<organism evidence="1">
    <name type="scientific">uncultured bacterium A1Q1_fos_15</name>
    <dbReference type="NCBI Taxonomy" id="1256548"/>
    <lineage>
        <taxon>Bacteria</taxon>
        <taxon>environmental samples</taxon>
    </lineage>
</organism>
<protein>
    <submittedName>
        <fullName evidence="1">Uncharacterized protein</fullName>
    </submittedName>
</protein>
<sequence>MVLPLAACGTNRNNAEDRTILRPEQSEDFEIPADAVLVSLNGSLAKRVSSDSARAEYVTAHNKRVIIESIGDPASVLMGPAGWNDGVQPEDGFRDLEREVIDAGLKGEAAAEFIAMNSVKIETLERRSVADAARVTVTNSVPTERSQFTDILNSLVYVSAPTATMIADLEGRMPLMDVDGHPPRVGRASTTIGGRVLKRQLISVGSEVMVAGEIDGWESDAGTTWSAGMHFSGFGQLAEAYEFIDASCALFFATADLRYWGRNVTVARSRDPALGGVWNLVCGPTEDAEVVAKTPDGDTSLGSFRDIIDTSNGEY</sequence>
<evidence type="ECO:0000313" key="1">
    <source>
        <dbReference type="EMBL" id="AGC72379.1"/>
    </source>
</evidence>
<name>L7VXN8_9BACT</name>
<dbReference type="AlphaFoldDB" id="L7VXN8"/>
<accession>L7VXN8</accession>
<reference evidence="1" key="1">
    <citation type="submission" date="2012-09" db="EMBL/GenBank/DDBJ databases">
        <title>Metagenomic Characterization of a Microbial Community in Wastewater Detects High Levels of Antibiotic Resistance.</title>
        <authorList>
            <person name="Abrams M."/>
            <person name="Caldwell A."/>
            <person name="Vandaei E."/>
            <person name="Lee W."/>
            <person name="Perrott J."/>
            <person name="Khan S.Y."/>
            <person name="Ta J."/>
            <person name="Romero D."/>
            <person name="Nguyen V."/>
            <person name="Pourmand N."/>
            <person name="Ouverney C.C."/>
        </authorList>
    </citation>
    <scope>NUCLEOTIDE SEQUENCE</scope>
</reference>
<proteinExistence type="predicted"/>
<dbReference type="EMBL" id="JX649900">
    <property type="protein sequence ID" value="AGC72379.1"/>
    <property type="molecule type" value="Genomic_DNA"/>
</dbReference>